<feature type="domain" description="Tryptophan synthase beta chain-like PALP" evidence="5">
    <location>
        <begin position="22"/>
        <end position="309"/>
    </location>
</feature>
<organism evidence="6 7">
    <name type="scientific">Skermanella aerolata</name>
    <dbReference type="NCBI Taxonomy" id="393310"/>
    <lineage>
        <taxon>Bacteria</taxon>
        <taxon>Pseudomonadati</taxon>
        <taxon>Pseudomonadota</taxon>
        <taxon>Alphaproteobacteria</taxon>
        <taxon>Rhodospirillales</taxon>
        <taxon>Azospirillaceae</taxon>
        <taxon>Skermanella</taxon>
    </lineage>
</organism>
<dbReference type="GO" id="GO:0006567">
    <property type="term" value="P:L-threonine catabolic process"/>
    <property type="evidence" value="ECO:0007669"/>
    <property type="project" value="TreeGrafter"/>
</dbReference>
<keyword evidence="4" id="KW-0456">Lyase</keyword>
<dbReference type="GO" id="GO:0004794">
    <property type="term" value="F:threonine deaminase activity"/>
    <property type="evidence" value="ECO:0007669"/>
    <property type="project" value="TreeGrafter"/>
</dbReference>
<evidence type="ECO:0000259" key="5">
    <source>
        <dbReference type="Pfam" id="PF00291"/>
    </source>
</evidence>
<comment type="caution">
    <text evidence="6">The sequence shown here is derived from an EMBL/GenBank/DDBJ whole genome shotgun (WGS) entry which is preliminary data.</text>
</comment>
<dbReference type="InterPro" id="IPR014333">
    <property type="entry name" value="Ectoine_EutB"/>
</dbReference>
<evidence type="ECO:0000256" key="4">
    <source>
        <dbReference type="ARBA" id="ARBA00023239"/>
    </source>
</evidence>
<dbReference type="InterPro" id="IPR036052">
    <property type="entry name" value="TrpB-like_PALP_sf"/>
</dbReference>
<protein>
    <submittedName>
        <fullName evidence="6">Hydroxyectoine utilization dehydratase EutB</fullName>
    </submittedName>
</protein>
<dbReference type="GO" id="GO:0009097">
    <property type="term" value="P:isoleucine biosynthetic process"/>
    <property type="evidence" value="ECO:0007669"/>
    <property type="project" value="TreeGrafter"/>
</dbReference>
<gene>
    <name evidence="6" type="ORF">SAE02_18010</name>
</gene>
<keyword evidence="7" id="KW-1185">Reference proteome</keyword>
<dbReference type="InterPro" id="IPR000634">
    <property type="entry name" value="Ser/Thr_deHydtase_PyrdxlP-BS"/>
</dbReference>
<evidence type="ECO:0000256" key="3">
    <source>
        <dbReference type="ARBA" id="ARBA00022898"/>
    </source>
</evidence>
<dbReference type="Proteomes" id="UP000321523">
    <property type="component" value="Unassembled WGS sequence"/>
</dbReference>
<dbReference type="Pfam" id="PF00291">
    <property type="entry name" value="PALP"/>
    <property type="match status" value="1"/>
</dbReference>
<name>A0A512DME4_9PROT</name>
<reference evidence="6 7" key="1">
    <citation type="submission" date="2019-07" db="EMBL/GenBank/DDBJ databases">
        <title>Whole genome shotgun sequence of Skermanella aerolata NBRC 106429.</title>
        <authorList>
            <person name="Hosoyama A."/>
            <person name="Uohara A."/>
            <person name="Ohji S."/>
            <person name="Ichikawa N."/>
        </authorList>
    </citation>
    <scope>NUCLEOTIDE SEQUENCE [LARGE SCALE GENOMIC DNA]</scope>
    <source>
        <strain evidence="6 7">NBRC 106429</strain>
    </source>
</reference>
<evidence type="ECO:0000313" key="7">
    <source>
        <dbReference type="Proteomes" id="UP000321523"/>
    </source>
</evidence>
<evidence type="ECO:0000256" key="1">
    <source>
        <dbReference type="ARBA" id="ARBA00001933"/>
    </source>
</evidence>
<dbReference type="PANTHER" id="PTHR48078">
    <property type="entry name" value="THREONINE DEHYDRATASE, MITOCHONDRIAL-RELATED"/>
    <property type="match status" value="1"/>
</dbReference>
<dbReference type="AlphaFoldDB" id="A0A512DME4"/>
<dbReference type="CDD" id="cd01562">
    <property type="entry name" value="Thr-dehyd"/>
    <property type="match status" value="1"/>
</dbReference>
<dbReference type="GO" id="GO:0006565">
    <property type="term" value="P:L-serine catabolic process"/>
    <property type="evidence" value="ECO:0007669"/>
    <property type="project" value="TreeGrafter"/>
</dbReference>
<dbReference type="Gene3D" id="3.40.50.1100">
    <property type="match status" value="2"/>
</dbReference>
<dbReference type="FunFam" id="3.40.50.1100:FF:000005">
    <property type="entry name" value="Threonine dehydratase catabolic"/>
    <property type="match status" value="1"/>
</dbReference>
<sequence>MTIGSLPTLQDIYRARRTIGGHVVRTPLVPSIALSDAAGTPVYLKLEHQQITGSFKLRGAANALLSLDPEQRRRGVVAASTGNFGRALAHAAKQADVPAVICMSRLVPSNKVEAIRALGAEVRIIGSSQDDAQEEVDRLASGYGMAMLPPFDHADVIAGQGTIGLELLEDLPDLDTVLVPLSGGGLLAGIALAVKSANPKARLVGVTMERGAAMHASLCAGRPVLVEEVESLADSLGGGVGLSNRYSFALVRDLVDDVVLVSESQIANAIRFAYRQEQQVVEGAGVVGIAALFAGLIADPGVTAIVLSGRNIDMARHAEIVANAMET</sequence>
<proteinExistence type="inferred from homology"/>
<dbReference type="PROSITE" id="PS00165">
    <property type="entry name" value="DEHYDRATASE_SER_THR"/>
    <property type="match status" value="1"/>
</dbReference>
<dbReference type="NCBIfam" id="TIGR02991">
    <property type="entry name" value="ectoine_eutB"/>
    <property type="match status" value="1"/>
</dbReference>
<evidence type="ECO:0000313" key="6">
    <source>
        <dbReference type="EMBL" id="GEO37653.1"/>
    </source>
</evidence>
<keyword evidence="3" id="KW-0663">Pyridoxal phosphate</keyword>
<dbReference type="OrthoDB" id="9811476at2"/>
<comment type="cofactor">
    <cofactor evidence="1">
        <name>pyridoxal 5'-phosphate</name>
        <dbReference type="ChEBI" id="CHEBI:597326"/>
    </cofactor>
</comment>
<evidence type="ECO:0000256" key="2">
    <source>
        <dbReference type="ARBA" id="ARBA00010869"/>
    </source>
</evidence>
<dbReference type="InterPro" id="IPR001926">
    <property type="entry name" value="TrpB-like_PALP"/>
</dbReference>
<dbReference type="GO" id="GO:0003941">
    <property type="term" value="F:L-serine ammonia-lyase activity"/>
    <property type="evidence" value="ECO:0007669"/>
    <property type="project" value="TreeGrafter"/>
</dbReference>
<dbReference type="RefSeq" id="WP_044426522.1">
    <property type="nucleotide sequence ID" value="NZ_BJYZ01000007.1"/>
</dbReference>
<dbReference type="SUPFAM" id="SSF53686">
    <property type="entry name" value="Tryptophan synthase beta subunit-like PLP-dependent enzymes"/>
    <property type="match status" value="1"/>
</dbReference>
<dbReference type="InterPro" id="IPR050147">
    <property type="entry name" value="Ser/Thr_Dehydratase"/>
</dbReference>
<comment type="similarity">
    <text evidence="2">Belongs to the serine/threonine dehydratase family.</text>
</comment>
<dbReference type="GO" id="GO:0030170">
    <property type="term" value="F:pyridoxal phosphate binding"/>
    <property type="evidence" value="ECO:0007669"/>
    <property type="project" value="InterPro"/>
</dbReference>
<dbReference type="NCBIfam" id="NF005680">
    <property type="entry name" value="PRK07476.1"/>
    <property type="match status" value="1"/>
</dbReference>
<accession>A0A512DME4</accession>
<dbReference type="PANTHER" id="PTHR48078:SF6">
    <property type="entry name" value="L-THREONINE DEHYDRATASE CATABOLIC TDCB"/>
    <property type="match status" value="1"/>
</dbReference>
<dbReference type="EMBL" id="BJYZ01000007">
    <property type="protein sequence ID" value="GEO37653.1"/>
    <property type="molecule type" value="Genomic_DNA"/>
</dbReference>